<comment type="subcellular location">
    <subcellularLocation>
        <location evidence="1">Membrane</location>
        <topology evidence="1">Multi-pass membrane protein</topology>
    </subcellularLocation>
</comment>
<evidence type="ECO:0000256" key="1">
    <source>
        <dbReference type="ARBA" id="ARBA00004141"/>
    </source>
</evidence>
<keyword evidence="7" id="KW-0175">Coiled coil</keyword>
<dbReference type="Pfam" id="PF00112">
    <property type="entry name" value="Peptidase_C1"/>
    <property type="match status" value="1"/>
</dbReference>
<keyword evidence="6" id="KW-1015">Disulfide bond</keyword>
<protein>
    <recommendedName>
        <fullName evidence="14">Cysteine protease</fullName>
    </recommendedName>
</protein>
<feature type="chain" id="PRO_5043809307" description="Cysteine protease" evidence="9">
    <location>
        <begin position="23"/>
        <end position="859"/>
    </location>
</feature>
<feature type="domain" description="Cathepsin propeptide inhibitor" evidence="11">
    <location>
        <begin position="61"/>
        <end position="117"/>
    </location>
</feature>
<feature type="coiled-coil region" evidence="7">
    <location>
        <begin position="759"/>
        <end position="842"/>
    </location>
</feature>
<evidence type="ECO:0000256" key="7">
    <source>
        <dbReference type="SAM" id="Coils"/>
    </source>
</evidence>
<evidence type="ECO:0000256" key="5">
    <source>
        <dbReference type="ARBA" id="ARBA00023136"/>
    </source>
</evidence>
<dbReference type="InterPro" id="IPR013201">
    <property type="entry name" value="Prot_inhib_I29"/>
</dbReference>
<evidence type="ECO:0000259" key="11">
    <source>
        <dbReference type="SMART" id="SM00848"/>
    </source>
</evidence>
<comment type="caution">
    <text evidence="12">The sequence shown here is derived from an EMBL/GenBank/DDBJ whole genome shotgun (WGS) entry which is preliminary data.</text>
</comment>
<gene>
    <name evidence="12" type="ORF">RHGRI_008890</name>
</gene>
<feature type="transmembrane region" description="Helical" evidence="8">
    <location>
        <begin position="649"/>
        <end position="677"/>
    </location>
</feature>
<dbReference type="Gene3D" id="3.90.70.10">
    <property type="entry name" value="Cysteine proteinases"/>
    <property type="match status" value="1"/>
</dbReference>
<dbReference type="SUPFAM" id="SSF54001">
    <property type="entry name" value="Cysteine proteinases"/>
    <property type="match status" value="1"/>
</dbReference>
<dbReference type="GO" id="GO:0009699">
    <property type="term" value="P:phenylpropanoid biosynthetic process"/>
    <property type="evidence" value="ECO:0007669"/>
    <property type="project" value="UniProtKB-ARBA"/>
</dbReference>
<feature type="transmembrane region" description="Helical" evidence="8">
    <location>
        <begin position="595"/>
        <end position="615"/>
    </location>
</feature>
<dbReference type="InterPro" id="IPR025660">
    <property type="entry name" value="Pept_his_AS"/>
</dbReference>
<dbReference type="SMART" id="SM00645">
    <property type="entry name" value="Pept_C1"/>
    <property type="match status" value="1"/>
</dbReference>
<dbReference type="PANTHER" id="PTHR31592">
    <property type="entry name" value="TRANSMEMBRANE PROTEIN 192"/>
    <property type="match status" value="1"/>
</dbReference>
<dbReference type="Pfam" id="PF08246">
    <property type="entry name" value="Inhibitor_I29"/>
    <property type="match status" value="1"/>
</dbReference>
<dbReference type="PROSITE" id="PS00139">
    <property type="entry name" value="THIOL_PROTEASE_CYS"/>
    <property type="match status" value="1"/>
</dbReference>
<evidence type="ECO:0000259" key="10">
    <source>
        <dbReference type="SMART" id="SM00645"/>
    </source>
</evidence>
<dbReference type="SMART" id="SM00848">
    <property type="entry name" value="Inhibitor_I29"/>
    <property type="match status" value="1"/>
</dbReference>
<dbReference type="InterPro" id="IPR039417">
    <property type="entry name" value="Peptidase_C1A_papain-like"/>
</dbReference>
<feature type="domain" description="Peptidase C1A papain C-terminal" evidence="10">
    <location>
        <begin position="143"/>
        <end position="358"/>
    </location>
</feature>
<dbReference type="EMBL" id="JACTNZ010000003">
    <property type="protein sequence ID" value="KAG5559117.1"/>
    <property type="molecule type" value="Genomic_DNA"/>
</dbReference>
<dbReference type="GO" id="GO:0008234">
    <property type="term" value="F:cysteine-type peptidase activity"/>
    <property type="evidence" value="ECO:0007669"/>
    <property type="project" value="InterPro"/>
</dbReference>
<feature type="transmembrane region" description="Helical" evidence="8">
    <location>
        <begin position="504"/>
        <end position="522"/>
    </location>
</feature>
<keyword evidence="4 8" id="KW-1133">Transmembrane helix</keyword>
<keyword evidence="5 8" id="KW-0472">Membrane</keyword>
<dbReference type="GO" id="GO:0005765">
    <property type="term" value="C:lysosomal membrane"/>
    <property type="evidence" value="ECO:0007669"/>
    <property type="project" value="TreeGrafter"/>
</dbReference>
<accession>A0AAV6L289</accession>
<evidence type="ECO:0000256" key="8">
    <source>
        <dbReference type="SAM" id="Phobius"/>
    </source>
</evidence>
<dbReference type="GO" id="GO:0006508">
    <property type="term" value="P:proteolysis"/>
    <property type="evidence" value="ECO:0007669"/>
    <property type="project" value="InterPro"/>
</dbReference>
<organism evidence="12 13">
    <name type="scientific">Rhododendron griersonianum</name>
    <dbReference type="NCBI Taxonomy" id="479676"/>
    <lineage>
        <taxon>Eukaryota</taxon>
        <taxon>Viridiplantae</taxon>
        <taxon>Streptophyta</taxon>
        <taxon>Embryophyta</taxon>
        <taxon>Tracheophyta</taxon>
        <taxon>Spermatophyta</taxon>
        <taxon>Magnoliopsida</taxon>
        <taxon>eudicotyledons</taxon>
        <taxon>Gunneridae</taxon>
        <taxon>Pentapetalae</taxon>
        <taxon>asterids</taxon>
        <taxon>Ericales</taxon>
        <taxon>Ericaceae</taxon>
        <taxon>Ericoideae</taxon>
        <taxon>Rhodoreae</taxon>
        <taxon>Rhododendron</taxon>
    </lineage>
</organism>
<dbReference type="GO" id="GO:0050547">
    <property type="term" value="F:feruloyl-CoA hydratase/lyase activity"/>
    <property type="evidence" value="ECO:0007669"/>
    <property type="project" value="UniProtKB-ARBA"/>
</dbReference>
<evidence type="ECO:0000256" key="9">
    <source>
        <dbReference type="SAM" id="SignalP"/>
    </source>
</evidence>
<evidence type="ECO:0000256" key="2">
    <source>
        <dbReference type="ARBA" id="ARBA00006314"/>
    </source>
</evidence>
<reference evidence="12" key="1">
    <citation type="submission" date="2020-08" db="EMBL/GenBank/DDBJ databases">
        <title>Plant Genome Project.</title>
        <authorList>
            <person name="Zhang R.-G."/>
        </authorList>
    </citation>
    <scope>NUCLEOTIDE SEQUENCE</scope>
    <source>
        <strain evidence="12">WSP0</strain>
        <tissue evidence="12">Leaf</tissue>
    </source>
</reference>
<evidence type="ECO:0000313" key="12">
    <source>
        <dbReference type="EMBL" id="KAG5559117.1"/>
    </source>
</evidence>
<feature type="transmembrane region" description="Helical" evidence="8">
    <location>
        <begin position="622"/>
        <end position="643"/>
    </location>
</feature>
<dbReference type="PROSITE" id="PS00639">
    <property type="entry name" value="THIOL_PROTEASE_HIS"/>
    <property type="match status" value="1"/>
</dbReference>
<dbReference type="InterPro" id="IPR029399">
    <property type="entry name" value="TMEM192"/>
</dbReference>
<evidence type="ECO:0000256" key="3">
    <source>
        <dbReference type="ARBA" id="ARBA00022692"/>
    </source>
</evidence>
<feature type="transmembrane region" description="Helical" evidence="8">
    <location>
        <begin position="528"/>
        <end position="552"/>
    </location>
</feature>
<name>A0AAV6L289_9ERIC</name>
<evidence type="ECO:0000313" key="13">
    <source>
        <dbReference type="Proteomes" id="UP000823749"/>
    </source>
</evidence>
<proteinExistence type="inferred from homology"/>
<dbReference type="PANTHER" id="PTHR31592:SF1">
    <property type="entry name" value="TRANSMEMBRANE PROTEIN 192"/>
    <property type="match status" value="1"/>
</dbReference>
<dbReference type="InterPro" id="IPR038765">
    <property type="entry name" value="Papain-like_cys_pep_sf"/>
</dbReference>
<dbReference type="AlphaFoldDB" id="A0AAV6L289"/>
<comment type="similarity">
    <text evidence="2">Belongs to the TMEM192 family.</text>
</comment>
<keyword evidence="3 8" id="KW-0812">Transmembrane</keyword>
<dbReference type="InterPro" id="IPR025661">
    <property type="entry name" value="Pept_asp_AS"/>
</dbReference>
<feature type="transmembrane region" description="Helical" evidence="8">
    <location>
        <begin position="564"/>
        <end position="589"/>
    </location>
</feature>
<keyword evidence="13" id="KW-1185">Reference proteome</keyword>
<sequence length="859" mass="97307">MARSPLCLSLLLLLLAVAVAVAGASTFDEENPIRTVVSNVLREFETSVVNVVGYSRQALSFARFAHRYGKSYETEEEMKLRFSIFSENLKLIKSHNRKGLSYTMAVNKFADWTWEEFHRLRLGAAQNCSATKKGNHKLTDDLLPEMKDWREIGIVSPVKDQGHCGSCWTFSTTGALEAAYRQAFGKEVSLSEQQLVDCAGAFNNFGCSGGLPSQAFEYIKHNGGLDTEEAYPYTAKDGECKFSSENVGVQVLESVNITLGAEDELKHAVAFVRPVSVAFEVVNGFRLYKDGVYTSDSCGTTPMDVNHAVLAVGYGVENGVSYWLVKNSWGEDWGDNGYFKMELGKNMCGRFLLLILPVYKLTKAAHARLGHALQLVHHTPLLVDCCLRKRGLLSRDFWFMSSFFYLECSVSPIYKLKGHVVMLIAQAQCTNKNRPSIPIVTVNWFEKLKNPSTRRRRRRWQQKDTPLRTSHLLKKTPCSLTYCTSLPYLVIGSLQALSEVFYTVFYWQAGYAILAAAAPWIFHSIQPLLSPLLCSCGVILLIVTGIFQQYLVYQVQKIRLQWPVRYLMVVMHPLEIVTLFIIFAFGFFVLLLESLILWVYVCLIGLDILQGYYVFSQKLKHIVRLPFAATAYGTAAMLLVMVWKPHISILSISVLLRIIMLIEVVCAGFFMSAYIGYIYQYNSLDSQPDVLKSLYSPLQPSSSLEGLSMIAAVDCVLELMLQLWILRLQESLSKYERSNDGSTPQFYWLWLQVDLAHLLAARDQELRTLSAEMNQLQSELRLARSLIAERDSEIQRVRTTNNQYVEENERLRAILGEWSTRAAKLERALEAERMSNLELQKKVLTVVRNQPSHESAEPS</sequence>
<dbReference type="FunFam" id="3.90.70.10:FF:000039">
    <property type="entry name" value="Cysteine proteinase 2, putative"/>
    <property type="match status" value="1"/>
</dbReference>
<evidence type="ECO:0000256" key="4">
    <source>
        <dbReference type="ARBA" id="ARBA00022989"/>
    </source>
</evidence>
<dbReference type="Proteomes" id="UP000823749">
    <property type="component" value="Chromosome 3"/>
</dbReference>
<dbReference type="PRINTS" id="PR00705">
    <property type="entry name" value="PAPAIN"/>
</dbReference>
<dbReference type="CDD" id="cd02248">
    <property type="entry name" value="Peptidase_C1A"/>
    <property type="match status" value="1"/>
</dbReference>
<dbReference type="InterPro" id="IPR000668">
    <property type="entry name" value="Peptidase_C1A_C"/>
</dbReference>
<dbReference type="PROSITE" id="PS00640">
    <property type="entry name" value="THIOL_PROTEASE_ASN"/>
    <property type="match status" value="1"/>
</dbReference>
<dbReference type="GO" id="GO:0005770">
    <property type="term" value="C:late endosome"/>
    <property type="evidence" value="ECO:0007669"/>
    <property type="project" value="TreeGrafter"/>
</dbReference>
<evidence type="ECO:0008006" key="14">
    <source>
        <dbReference type="Google" id="ProtNLM"/>
    </source>
</evidence>
<evidence type="ECO:0000256" key="6">
    <source>
        <dbReference type="ARBA" id="ARBA00023157"/>
    </source>
</evidence>
<dbReference type="InterPro" id="IPR000169">
    <property type="entry name" value="Pept_cys_AS"/>
</dbReference>
<keyword evidence="9" id="KW-0732">Signal</keyword>
<feature type="signal peptide" evidence="9">
    <location>
        <begin position="1"/>
        <end position="22"/>
    </location>
</feature>